<organism evidence="2 3">
    <name type="scientific">Trichoderma asperellum (strain ATCC 204424 / CBS 433.97 / NBRC 101777)</name>
    <dbReference type="NCBI Taxonomy" id="1042311"/>
    <lineage>
        <taxon>Eukaryota</taxon>
        <taxon>Fungi</taxon>
        <taxon>Dikarya</taxon>
        <taxon>Ascomycota</taxon>
        <taxon>Pezizomycotina</taxon>
        <taxon>Sordariomycetes</taxon>
        <taxon>Hypocreomycetidae</taxon>
        <taxon>Hypocreales</taxon>
        <taxon>Hypocreaceae</taxon>
        <taxon>Trichoderma</taxon>
    </lineage>
</organism>
<proteinExistence type="predicted"/>
<keyword evidence="1" id="KW-0472">Membrane</keyword>
<evidence type="ECO:0000313" key="2">
    <source>
        <dbReference type="EMBL" id="PTB35391.1"/>
    </source>
</evidence>
<dbReference type="EMBL" id="KZ679276">
    <property type="protein sequence ID" value="PTB35391.1"/>
    <property type="molecule type" value="Genomic_DNA"/>
</dbReference>
<feature type="transmembrane region" description="Helical" evidence="1">
    <location>
        <begin position="63"/>
        <end position="83"/>
    </location>
</feature>
<protein>
    <submittedName>
        <fullName evidence="2">Uncharacterized protein</fullName>
    </submittedName>
</protein>
<feature type="transmembrane region" description="Helical" evidence="1">
    <location>
        <begin position="104"/>
        <end position="124"/>
    </location>
</feature>
<name>A0A2T3YS37_TRIA4</name>
<keyword evidence="3" id="KW-1185">Reference proteome</keyword>
<gene>
    <name evidence="2" type="ORF">M441DRAFT_330538</name>
</gene>
<dbReference type="AlphaFoldDB" id="A0A2T3YS37"/>
<sequence length="130" mass="14539">MYLLISTPESRGISKGGSQAHPAPCLFLKMYVSLYCTKRMYLIYMCSGRIEGRCKQVPLPSTFLFPIFFSSLVYCIGISFYIFSFSASCKVTANRVHQTPQGPSCVFSFSLLFPLAIMIGHSMLTGTWAF</sequence>
<evidence type="ECO:0000256" key="1">
    <source>
        <dbReference type="SAM" id="Phobius"/>
    </source>
</evidence>
<reference evidence="2 3" key="1">
    <citation type="submission" date="2016-07" db="EMBL/GenBank/DDBJ databases">
        <title>Multiple horizontal gene transfer events from other fungi enriched the ability of initially mycotrophic Trichoderma (Ascomycota) to feed on dead plant biomass.</title>
        <authorList>
            <consortium name="DOE Joint Genome Institute"/>
            <person name="Aerts A."/>
            <person name="Atanasova L."/>
            <person name="Chenthamara K."/>
            <person name="Zhang J."/>
            <person name="Grujic M."/>
            <person name="Henrissat B."/>
            <person name="Kuo A."/>
            <person name="Salamov A."/>
            <person name="Lipzen A."/>
            <person name="Labutti K."/>
            <person name="Barry K."/>
            <person name="Miao Y."/>
            <person name="Rahimi M.J."/>
            <person name="Shen Q."/>
            <person name="Grigoriev I.V."/>
            <person name="Kubicek C.P."/>
            <person name="Druzhinina I.S."/>
        </authorList>
    </citation>
    <scope>NUCLEOTIDE SEQUENCE [LARGE SCALE GENOMIC DNA]</scope>
    <source>
        <strain evidence="2 3">CBS 433.97</strain>
    </source>
</reference>
<keyword evidence="1" id="KW-0812">Transmembrane</keyword>
<accession>A0A2T3YS37</accession>
<dbReference type="Proteomes" id="UP000240493">
    <property type="component" value="Unassembled WGS sequence"/>
</dbReference>
<evidence type="ECO:0000313" key="3">
    <source>
        <dbReference type="Proteomes" id="UP000240493"/>
    </source>
</evidence>
<keyword evidence="1" id="KW-1133">Transmembrane helix</keyword>